<dbReference type="GO" id="GO:0005730">
    <property type="term" value="C:nucleolus"/>
    <property type="evidence" value="ECO:0007669"/>
    <property type="project" value="UniProtKB-SubCell"/>
</dbReference>
<comment type="similarity">
    <text evidence="2">Belongs to the Clp1 family. NOL9/GRC3 subfamily.</text>
</comment>
<name>A0A0R3PSG7_ANGCS</name>
<keyword evidence="6" id="KW-0418">Kinase</keyword>
<dbReference type="STRING" id="334426.A0A0R3PSG7"/>
<dbReference type="PANTHER" id="PTHR12755">
    <property type="entry name" value="CLEAVAGE/POLYADENYLATION FACTOR IA SUBUNIT CLP1P"/>
    <property type="match status" value="1"/>
</dbReference>
<organism evidence="13">
    <name type="scientific">Angiostrongylus costaricensis</name>
    <name type="common">Nematode worm</name>
    <dbReference type="NCBI Taxonomy" id="334426"/>
    <lineage>
        <taxon>Eukaryota</taxon>
        <taxon>Metazoa</taxon>
        <taxon>Ecdysozoa</taxon>
        <taxon>Nematoda</taxon>
        <taxon>Chromadorea</taxon>
        <taxon>Rhabditida</taxon>
        <taxon>Rhabditina</taxon>
        <taxon>Rhabditomorpha</taxon>
        <taxon>Strongyloidea</taxon>
        <taxon>Metastrongylidae</taxon>
        <taxon>Angiostrongylus</taxon>
    </lineage>
</organism>
<reference evidence="11 12" key="2">
    <citation type="submission" date="2018-11" db="EMBL/GenBank/DDBJ databases">
        <authorList>
            <consortium name="Pathogen Informatics"/>
        </authorList>
    </citation>
    <scope>NUCLEOTIDE SEQUENCE [LARGE SCALE GENOMIC DNA]</scope>
    <source>
        <strain evidence="11 12">Costa Rica</strain>
    </source>
</reference>
<dbReference type="GO" id="GO:0005524">
    <property type="term" value="F:ATP binding"/>
    <property type="evidence" value="ECO:0007669"/>
    <property type="project" value="UniProtKB-KW"/>
</dbReference>
<dbReference type="Pfam" id="PF25467">
    <property type="entry name" value="NOL9_C"/>
    <property type="match status" value="1"/>
</dbReference>
<evidence type="ECO:0000256" key="5">
    <source>
        <dbReference type="ARBA" id="ARBA00022741"/>
    </source>
</evidence>
<dbReference type="PANTHER" id="PTHR12755:SF3">
    <property type="entry name" value="POLYNUCLEOTIDE 5'-HYDROXYL-KINASE NOL9"/>
    <property type="match status" value="1"/>
</dbReference>
<gene>
    <name evidence="11" type="ORF">ACOC_LOCUS8580</name>
</gene>
<dbReference type="Gene3D" id="3.40.50.300">
    <property type="entry name" value="P-loop containing nucleotide triphosphate hydrolases"/>
    <property type="match status" value="1"/>
</dbReference>
<protein>
    <submittedName>
        <fullName evidence="13">CLP1_P domain-containing protein</fullName>
    </submittedName>
</protein>
<dbReference type="AlphaFoldDB" id="A0A0R3PSG7"/>
<dbReference type="GO" id="GO:0051731">
    <property type="term" value="F:polynucleotide 5'-hydroxyl-kinase activity"/>
    <property type="evidence" value="ECO:0007669"/>
    <property type="project" value="InterPro"/>
</dbReference>
<evidence type="ECO:0000256" key="1">
    <source>
        <dbReference type="ARBA" id="ARBA00004604"/>
    </source>
</evidence>
<dbReference type="Proteomes" id="UP000267027">
    <property type="component" value="Unassembled WGS sequence"/>
</dbReference>
<feature type="domain" description="NOL9 C-terminal" evidence="10">
    <location>
        <begin position="215"/>
        <end position="258"/>
    </location>
</feature>
<evidence type="ECO:0000256" key="4">
    <source>
        <dbReference type="ARBA" id="ARBA00022679"/>
    </source>
</evidence>
<evidence type="ECO:0000313" key="12">
    <source>
        <dbReference type="Proteomes" id="UP000267027"/>
    </source>
</evidence>
<keyword evidence="8" id="KW-0539">Nucleus</keyword>
<dbReference type="InterPro" id="IPR027417">
    <property type="entry name" value="P-loop_NTPase"/>
</dbReference>
<keyword evidence="4" id="KW-0808">Transferase</keyword>
<evidence type="ECO:0000259" key="10">
    <source>
        <dbReference type="Pfam" id="PF25467"/>
    </source>
</evidence>
<evidence type="ECO:0000256" key="2">
    <source>
        <dbReference type="ARBA" id="ARBA00011003"/>
    </source>
</evidence>
<evidence type="ECO:0000256" key="7">
    <source>
        <dbReference type="ARBA" id="ARBA00022840"/>
    </source>
</evidence>
<accession>A0A0R3PSG7</accession>
<evidence type="ECO:0000313" key="13">
    <source>
        <dbReference type="WBParaSite" id="ACOC_0000857901-mRNA-1"/>
    </source>
</evidence>
<dbReference type="Pfam" id="PF16575">
    <property type="entry name" value="CLP1_P"/>
    <property type="match status" value="1"/>
</dbReference>
<evidence type="ECO:0000256" key="8">
    <source>
        <dbReference type="ARBA" id="ARBA00023242"/>
    </source>
</evidence>
<feature type="domain" description="Clp1 P-loop" evidence="9">
    <location>
        <begin position="58"/>
        <end position="112"/>
    </location>
</feature>
<evidence type="ECO:0000256" key="3">
    <source>
        <dbReference type="ARBA" id="ARBA00022552"/>
    </source>
</evidence>
<sequence>PFSGVHFCKYDYEHVRGINEISTYCSGCVSHPLTEAPTLFHDKARTREGVRCTIVPVGRTRSGKSTLVRHLVNTNFEKEGPPIYILDADVGQSEFTPAGCMSLWKVSDGILGQLMVCNVLLLWLTSYFLRRPISLQSCQLRDLTIISYFSSVLPRPVLSSICDATPYSVNFKIYSFCVFLFTNELLCIFLSNNSRETRRILSDDSLPLVSIIRGGSPILKCHGFGIIRAVDLEKKIFYVITPVPLSELPRITIFARGTGILVPQLFFRTFLLLLLLRNCVFLDCYFPEINRTSYTYRLRTWIL</sequence>
<dbReference type="EMBL" id="UYYA01004174">
    <property type="protein sequence ID" value="VDM60165.1"/>
    <property type="molecule type" value="Genomic_DNA"/>
</dbReference>
<evidence type="ECO:0000256" key="6">
    <source>
        <dbReference type="ARBA" id="ARBA00022777"/>
    </source>
</evidence>
<dbReference type="InterPro" id="IPR057570">
    <property type="entry name" value="NOL9_C"/>
</dbReference>
<keyword evidence="3" id="KW-0698">rRNA processing</keyword>
<comment type="subcellular location">
    <subcellularLocation>
        <location evidence="1">Nucleus</location>
        <location evidence="1">Nucleolus</location>
    </subcellularLocation>
</comment>
<dbReference type="InterPro" id="IPR032319">
    <property type="entry name" value="CLP1_P"/>
</dbReference>
<keyword evidence="5" id="KW-0547">Nucleotide-binding</keyword>
<reference evidence="13" key="1">
    <citation type="submission" date="2017-02" db="UniProtKB">
        <authorList>
            <consortium name="WormBaseParasite"/>
        </authorList>
    </citation>
    <scope>IDENTIFICATION</scope>
</reference>
<dbReference type="OrthoDB" id="2405412at2759"/>
<proteinExistence type="inferred from homology"/>
<keyword evidence="12" id="KW-1185">Reference proteome</keyword>
<dbReference type="WBParaSite" id="ACOC_0000857901-mRNA-1">
    <property type="protein sequence ID" value="ACOC_0000857901-mRNA-1"/>
    <property type="gene ID" value="ACOC_0000857901"/>
</dbReference>
<dbReference type="InterPro" id="IPR045116">
    <property type="entry name" value="Clp1/Grc3"/>
</dbReference>
<evidence type="ECO:0000259" key="9">
    <source>
        <dbReference type="Pfam" id="PF16575"/>
    </source>
</evidence>
<dbReference type="GO" id="GO:0000448">
    <property type="term" value="P:cleavage in ITS2 between 5.8S rRNA and LSU-rRNA of tricistronic rRNA transcript (SSU-rRNA, 5.8S rRNA, LSU-rRNA)"/>
    <property type="evidence" value="ECO:0007669"/>
    <property type="project" value="TreeGrafter"/>
</dbReference>
<evidence type="ECO:0000313" key="11">
    <source>
        <dbReference type="EMBL" id="VDM60165.1"/>
    </source>
</evidence>
<keyword evidence="7" id="KW-0067">ATP-binding</keyword>